<protein>
    <submittedName>
        <fullName evidence="1">Uncharacterized protein</fullName>
    </submittedName>
</protein>
<gene>
    <name evidence="1" type="ORF">PUR21_16320</name>
</gene>
<proteinExistence type="predicted"/>
<evidence type="ECO:0000313" key="2">
    <source>
        <dbReference type="Proteomes" id="UP001404845"/>
    </source>
</evidence>
<comment type="caution">
    <text evidence="1">The sequence shown here is derived from an EMBL/GenBank/DDBJ whole genome shotgun (WGS) entry which is preliminary data.</text>
</comment>
<dbReference type="RefSeq" id="WP_345971178.1">
    <property type="nucleotide sequence ID" value="NZ_JAQYXL010000001.1"/>
</dbReference>
<keyword evidence="2" id="KW-1185">Reference proteome</keyword>
<organism evidence="1 2">
    <name type="scientific">Methylorubrum rhodesianum</name>
    <dbReference type="NCBI Taxonomy" id="29427"/>
    <lineage>
        <taxon>Bacteria</taxon>
        <taxon>Pseudomonadati</taxon>
        <taxon>Pseudomonadota</taxon>
        <taxon>Alphaproteobacteria</taxon>
        <taxon>Hyphomicrobiales</taxon>
        <taxon>Methylobacteriaceae</taxon>
        <taxon>Methylorubrum</taxon>
    </lineage>
</organism>
<dbReference type="Proteomes" id="UP001404845">
    <property type="component" value="Unassembled WGS sequence"/>
</dbReference>
<dbReference type="EMBL" id="JAQYXL010000001">
    <property type="protein sequence ID" value="MEN3229183.1"/>
    <property type="molecule type" value="Genomic_DNA"/>
</dbReference>
<reference evidence="1 2" key="1">
    <citation type="journal article" date="2023" name="PLoS ONE">
        <title>Complete genome assembly of Hawai'i environmental nontuberculous mycobacteria reveals unexpected co-isolation with methylobacteria.</title>
        <authorList>
            <person name="Hendrix J."/>
            <person name="Epperson L.E."/>
            <person name="Tong E.I."/>
            <person name="Chan Y.L."/>
            <person name="Hasan N.A."/>
            <person name="Dawrs S.N."/>
            <person name="Norton G.J."/>
            <person name="Virdi R."/>
            <person name="Crooks J.L."/>
            <person name="Chan E.D."/>
            <person name="Honda J.R."/>
            <person name="Strong M."/>
        </authorList>
    </citation>
    <scope>NUCLEOTIDE SEQUENCE [LARGE SCALE GENOMIC DNA]</scope>
    <source>
        <strain evidence="1 2">NJH_HI01</strain>
    </source>
</reference>
<sequence length="42" mass="4588">MSTKPTIPNAASLALSREWFSFFSALLAYTVALEARIAALEE</sequence>
<name>A0ABU9ZCX4_9HYPH</name>
<evidence type="ECO:0000313" key="1">
    <source>
        <dbReference type="EMBL" id="MEN3229183.1"/>
    </source>
</evidence>
<accession>A0ABU9ZCX4</accession>